<keyword evidence="1" id="KW-0472">Membrane</keyword>
<keyword evidence="1" id="KW-1133">Transmembrane helix</keyword>
<feature type="transmembrane region" description="Helical" evidence="1">
    <location>
        <begin position="114"/>
        <end position="131"/>
    </location>
</feature>
<evidence type="ECO:0000313" key="3">
    <source>
        <dbReference type="Proteomes" id="UP000295680"/>
    </source>
</evidence>
<keyword evidence="1" id="KW-0812">Transmembrane</keyword>
<proteinExistence type="predicted"/>
<organism evidence="2 3">
    <name type="scientific">Actinocrispum wychmicini</name>
    <dbReference type="NCBI Taxonomy" id="1213861"/>
    <lineage>
        <taxon>Bacteria</taxon>
        <taxon>Bacillati</taxon>
        <taxon>Actinomycetota</taxon>
        <taxon>Actinomycetes</taxon>
        <taxon>Pseudonocardiales</taxon>
        <taxon>Pseudonocardiaceae</taxon>
        <taxon>Actinocrispum</taxon>
    </lineage>
</organism>
<reference evidence="2 3" key="1">
    <citation type="submission" date="2019-03" db="EMBL/GenBank/DDBJ databases">
        <title>Genomic Encyclopedia of Type Strains, Phase IV (KMG-IV): sequencing the most valuable type-strain genomes for metagenomic binning, comparative biology and taxonomic classification.</title>
        <authorList>
            <person name="Goeker M."/>
        </authorList>
    </citation>
    <scope>NUCLEOTIDE SEQUENCE [LARGE SCALE GENOMIC DNA]</scope>
    <source>
        <strain evidence="2 3">DSM 45934</strain>
    </source>
</reference>
<feature type="transmembrane region" description="Helical" evidence="1">
    <location>
        <begin position="266"/>
        <end position="283"/>
    </location>
</feature>
<keyword evidence="3" id="KW-1185">Reference proteome</keyword>
<dbReference type="Proteomes" id="UP000295680">
    <property type="component" value="Unassembled WGS sequence"/>
</dbReference>
<comment type="caution">
    <text evidence="2">The sequence shown here is derived from an EMBL/GenBank/DDBJ whole genome shotgun (WGS) entry which is preliminary data.</text>
</comment>
<feature type="transmembrane region" description="Helical" evidence="1">
    <location>
        <begin position="241"/>
        <end position="260"/>
    </location>
</feature>
<gene>
    <name evidence="2" type="ORF">EV192_101355</name>
</gene>
<feature type="transmembrane region" description="Helical" evidence="1">
    <location>
        <begin position="89"/>
        <end position="108"/>
    </location>
</feature>
<feature type="transmembrane region" description="Helical" evidence="1">
    <location>
        <begin position="65"/>
        <end position="82"/>
    </location>
</feature>
<feature type="transmembrane region" description="Helical" evidence="1">
    <location>
        <begin position="136"/>
        <end position="155"/>
    </location>
</feature>
<sequence length="296" mass="31496">MADQRVTVLENTRGTRPDAVAALGICLVGYGILAGLWPARHGYSPDLSIVIREWVNKPLGIGEDFGFLGVTLLLVTGGMIATPTLVRRLGPPLAAGVALGAVAMALGAHPLVELVRPVAAVLLFVVIWTLTRRWPWLSVVLQLEVAYLLVFAGAAPGADALLHHLGLVAEYLPALLIGQLIRLGTLRALALGVLCVGLPAVAEHLYQELSGWWHALTVVYAVLLTLLLRGRGIRFPVVRWLSTRAGWLFASVAVVGYVALDLLSRLPLVVALVVALGLVGFAAEGGYRLAERVYGP</sequence>
<evidence type="ECO:0000313" key="2">
    <source>
        <dbReference type="EMBL" id="TCO64578.1"/>
    </source>
</evidence>
<dbReference type="RefSeq" id="WP_165960166.1">
    <property type="nucleotide sequence ID" value="NZ_SLWS01000001.1"/>
</dbReference>
<feature type="transmembrane region" description="Helical" evidence="1">
    <location>
        <begin position="212"/>
        <end position="229"/>
    </location>
</feature>
<dbReference type="AlphaFoldDB" id="A0A4R2K466"/>
<name>A0A4R2K466_9PSEU</name>
<evidence type="ECO:0000256" key="1">
    <source>
        <dbReference type="SAM" id="Phobius"/>
    </source>
</evidence>
<accession>A0A4R2K466</accession>
<dbReference type="EMBL" id="SLWS01000001">
    <property type="protein sequence ID" value="TCO64578.1"/>
    <property type="molecule type" value="Genomic_DNA"/>
</dbReference>
<protein>
    <submittedName>
        <fullName evidence="2">Uncharacterized protein</fullName>
    </submittedName>
</protein>
<feature type="transmembrane region" description="Helical" evidence="1">
    <location>
        <begin position="20"/>
        <end position="39"/>
    </location>
</feature>